<keyword evidence="1" id="KW-0722">Serine protease inhibitor</keyword>
<dbReference type="GO" id="GO:0004867">
    <property type="term" value="F:serine-type endopeptidase inhibitor activity"/>
    <property type="evidence" value="ECO:0007669"/>
    <property type="project" value="UniProtKB-KW"/>
</dbReference>
<dbReference type="AlphaFoldDB" id="A0A2G9UYI7"/>
<feature type="chain" id="PRO_5013789128" description="TIL domain-containing protein" evidence="2">
    <location>
        <begin position="18"/>
        <end position="76"/>
    </location>
</feature>
<gene>
    <name evidence="3" type="ORF">TELCIR_02681</name>
</gene>
<proteinExistence type="predicted"/>
<keyword evidence="2" id="KW-0732">Signal</keyword>
<feature type="signal peptide" evidence="2">
    <location>
        <begin position="1"/>
        <end position="17"/>
    </location>
</feature>
<dbReference type="SUPFAM" id="SSF57567">
    <property type="entry name" value="Serine protease inhibitors"/>
    <property type="match status" value="1"/>
</dbReference>
<dbReference type="Proteomes" id="UP000230423">
    <property type="component" value="Unassembled WGS sequence"/>
</dbReference>
<sequence>MFHKSIIFILLIAVVFGDTMDEKCKGKNEQYYGCKPGPNTCNFRGPSTGDCSSGCSCKPGYMYKNHVCVPVGPDCQ</sequence>
<name>A0A2G9UYI7_TELCI</name>
<keyword evidence="1" id="KW-0646">Protease inhibitor</keyword>
<reference evidence="3 4" key="1">
    <citation type="submission" date="2015-09" db="EMBL/GenBank/DDBJ databases">
        <title>Draft genome of the parasitic nematode Teladorsagia circumcincta isolate WARC Sus (inbred).</title>
        <authorList>
            <person name="Mitreva M."/>
        </authorList>
    </citation>
    <scope>NUCLEOTIDE SEQUENCE [LARGE SCALE GENOMIC DNA]</scope>
    <source>
        <strain evidence="3 4">S</strain>
    </source>
</reference>
<evidence type="ECO:0000313" key="3">
    <source>
        <dbReference type="EMBL" id="PIO75273.1"/>
    </source>
</evidence>
<dbReference type="OrthoDB" id="6236007at2759"/>
<protein>
    <recommendedName>
        <fullName evidence="5">TIL domain-containing protein</fullName>
    </recommendedName>
</protein>
<evidence type="ECO:0000256" key="2">
    <source>
        <dbReference type="SAM" id="SignalP"/>
    </source>
</evidence>
<organism evidence="3 4">
    <name type="scientific">Teladorsagia circumcincta</name>
    <name type="common">Brown stomach worm</name>
    <name type="synonym">Ostertagia circumcincta</name>
    <dbReference type="NCBI Taxonomy" id="45464"/>
    <lineage>
        <taxon>Eukaryota</taxon>
        <taxon>Metazoa</taxon>
        <taxon>Ecdysozoa</taxon>
        <taxon>Nematoda</taxon>
        <taxon>Chromadorea</taxon>
        <taxon>Rhabditida</taxon>
        <taxon>Rhabditina</taxon>
        <taxon>Rhabditomorpha</taxon>
        <taxon>Strongyloidea</taxon>
        <taxon>Trichostrongylidae</taxon>
        <taxon>Teladorsagia</taxon>
    </lineage>
</organism>
<evidence type="ECO:0008006" key="5">
    <source>
        <dbReference type="Google" id="ProtNLM"/>
    </source>
</evidence>
<evidence type="ECO:0000256" key="1">
    <source>
        <dbReference type="ARBA" id="ARBA00022900"/>
    </source>
</evidence>
<keyword evidence="4" id="KW-1185">Reference proteome</keyword>
<accession>A0A2G9UYI7</accession>
<evidence type="ECO:0000313" key="4">
    <source>
        <dbReference type="Proteomes" id="UP000230423"/>
    </source>
</evidence>
<dbReference type="InterPro" id="IPR036084">
    <property type="entry name" value="Ser_inhib-like_sf"/>
</dbReference>
<dbReference type="EMBL" id="KZ345158">
    <property type="protein sequence ID" value="PIO75273.1"/>
    <property type="molecule type" value="Genomic_DNA"/>
</dbReference>